<evidence type="ECO:0000313" key="16">
    <source>
        <dbReference type="EMBL" id="EOY14055.1"/>
    </source>
</evidence>
<dbReference type="GO" id="GO:0046872">
    <property type="term" value="F:metal ion binding"/>
    <property type="evidence" value="ECO:0007669"/>
    <property type="project" value="UniProtKB-KW"/>
</dbReference>
<dbReference type="Pfam" id="PF08284">
    <property type="entry name" value="RVP_2"/>
    <property type="match status" value="1"/>
</dbReference>
<dbReference type="InterPro" id="IPR036397">
    <property type="entry name" value="RNaseH_sf"/>
</dbReference>
<dbReference type="FunFam" id="1.10.340.70:FF:000001">
    <property type="entry name" value="Retrovirus-related Pol polyprotein from transposon gypsy-like Protein"/>
    <property type="match status" value="1"/>
</dbReference>
<protein>
    <submittedName>
        <fullName evidence="16">Retrotransposon protein, putative</fullName>
    </submittedName>
</protein>
<dbReference type="Gramene" id="EOY14055">
    <property type="protein sequence ID" value="EOY14055"/>
    <property type="gene ID" value="TCM_033222"/>
</dbReference>
<dbReference type="SUPFAM" id="SSF54160">
    <property type="entry name" value="Chromo domain-like"/>
    <property type="match status" value="1"/>
</dbReference>
<dbReference type="InterPro" id="IPR043128">
    <property type="entry name" value="Rev_trsase/Diguanyl_cyclase"/>
</dbReference>
<evidence type="ECO:0000256" key="10">
    <source>
        <dbReference type="ARBA" id="ARBA00023172"/>
    </source>
</evidence>
<keyword evidence="17" id="KW-1185">Reference proteome</keyword>
<proteinExistence type="predicted"/>
<dbReference type="Proteomes" id="UP000026915">
    <property type="component" value="Chromosome 7"/>
</dbReference>
<dbReference type="InterPro" id="IPR016197">
    <property type="entry name" value="Chromo-like_dom_sf"/>
</dbReference>
<dbReference type="SUPFAM" id="SSF53098">
    <property type="entry name" value="Ribonuclease H-like"/>
    <property type="match status" value="1"/>
</dbReference>
<dbReference type="eggNOG" id="KOG0017">
    <property type="taxonomic scope" value="Eukaryota"/>
</dbReference>
<keyword evidence="8" id="KW-0548">Nucleotidyltransferase</keyword>
<keyword evidence="1" id="KW-0645">Protease</keyword>
<dbReference type="GO" id="GO:0006508">
    <property type="term" value="P:proteolysis"/>
    <property type="evidence" value="ECO:0007669"/>
    <property type="project" value="UniProtKB-KW"/>
</dbReference>
<evidence type="ECO:0000256" key="5">
    <source>
        <dbReference type="ARBA" id="ARBA00022842"/>
    </source>
</evidence>
<evidence type="ECO:0000256" key="4">
    <source>
        <dbReference type="ARBA" id="ARBA00022801"/>
    </source>
</evidence>
<keyword evidence="6" id="KW-0229">DNA integration</keyword>
<dbReference type="GO" id="GO:0003887">
    <property type="term" value="F:DNA-directed DNA polymerase activity"/>
    <property type="evidence" value="ECO:0007669"/>
    <property type="project" value="UniProtKB-KW"/>
</dbReference>
<dbReference type="EMBL" id="CM001885">
    <property type="protein sequence ID" value="EOY14055.1"/>
    <property type="molecule type" value="Genomic_DNA"/>
</dbReference>
<accession>A0A061F9L8</accession>
<evidence type="ECO:0000256" key="3">
    <source>
        <dbReference type="ARBA" id="ARBA00022750"/>
    </source>
</evidence>
<dbReference type="Gene3D" id="1.10.340.70">
    <property type="match status" value="1"/>
</dbReference>
<evidence type="ECO:0000256" key="8">
    <source>
        <dbReference type="ARBA" id="ARBA00022932"/>
    </source>
</evidence>
<dbReference type="Gene3D" id="3.10.10.10">
    <property type="entry name" value="HIV Type 1 Reverse Transcriptase, subunit A, domain 1"/>
    <property type="match status" value="1"/>
</dbReference>
<dbReference type="GO" id="GO:0015074">
    <property type="term" value="P:DNA integration"/>
    <property type="evidence" value="ECO:0007669"/>
    <property type="project" value="UniProtKB-KW"/>
</dbReference>
<dbReference type="GO" id="GO:0006310">
    <property type="term" value="P:DNA recombination"/>
    <property type="evidence" value="ECO:0007669"/>
    <property type="project" value="UniProtKB-KW"/>
</dbReference>
<feature type="domain" description="Tf2-1-like SH3-like" evidence="15">
    <location>
        <begin position="689"/>
        <end position="753"/>
    </location>
</feature>
<keyword evidence="9" id="KW-0238">DNA-binding</keyword>
<dbReference type="Pfam" id="PF24626">
    <property type="entry name" value="SH3_Tf2-1"/>
    <property type="match status" value="1"/>
</dbReference>
<evidence type="ECO:0000256" key="7">
    <source>
        <dbReference type="ARBA" id="ARBA00022918"/>
    </source>
</evidence>
<evidence type="ECO:0000313" key="17">
    <source>
        <dbReference type="Proteomes" id="UP000026915"/>
    </source>
</evidence>
<keyword evidence="10" id="KW-0233">DNA recombination</keyword>
<dbReference type="FunFam" id="3.30.70.270:FF:000003">
    <property type="entry name" value="Transposon Ty3-G Gag-Pol polyprotein"/>
    <property type="match status" value="1"/>
</dbReference>
<dbReference type="Pfam" id="PF00078">
    <property type="entry name" value="RVT_1"/>
    <property type="match status" value="1"/>
</dbReference>
<dbReference type="Gene3D" id="3.30.70.270">
    <property type="match status" value="3"/>
</dbReference>
<dbReference type="InParanoid" id="A0A061F9L8"/>
<dbReference type="AlphaFoldDB" id="A0A061F9L8"/>
<keyword evidence="8" id="KW-0239">DNA-directed DNA polymerase</keyword>
<feature type="domain" description="Reverse transcriptase" evidence="12">
    <location>
        <begin position="181"/>
        <end position="239"/>
    </location>
</feature>
<keyword evidence="4" id="KW-0378">Hydrolase</keyword>
<evidence type="ECO:0000256" key="11">
    <source>
        <dbReference type="ARBA" id="ARBA00023268"/>
    </source>
</evidence>
<dbReference type="GO" id="GO:0003964">
    <property type="term" value="F:RNA-directed DNA polymerase activity"/>
    <property type="evidence" value="ECO:0007669"/>
    <property type="project" value="UniProtKB-KW"/>
</dbReference>
<dbReference type="PANTHER" id="PTHR37984:SF5">
    <property type="entry name" value="PROTEIN NYNRIN-LIKE"/>
    <property type="match status" value="1"/>
</dbReference>
<evidence type="ECO:0000256" key="2">
    <source>
        <dbReference type="ARBA" id="ARBA00022723"/>
    </source>
</evidence>
<gene>
    <name evidence="16" type="ORF">TCM_033222</name>
</gene>
<dbReference type="InterPro" id="IPR012337">
    <property type="entry name" value="RNaseH-like_sf"/>
</dbReference>
<feature type="domain" description="Integrase zinc-binding" evidence="14">
    <location>
        <begin position="495"/>
        <end position="551"/>
    </location>
</feature>
<evidence type="ECO:0000256" key="1">
    <source>
        <dbReference type="ARBA" id="ARBA00022670"/>
    </source>
</evidence>
<keyword evidence="5" id="KW-0460">Magnesium</keyword>
<organism evidence="16 17">
    <name type="scientific">Theobroma cacao</name>
    <name type="common">Cacao</name>
    <name type="synonym">Cocoa</name>
    <dbReference type="NCBI Taxonomy" id="3641"/>
    <lineage>
        <taxon>Eukaryota</taxon>
        <taxon>Viridiplantae</taxon>
        <taxon>Streptophyta</taxon>
        <taxon>Embryophyta</taxon>
        <taxon>Tracheophyta</taxon>
        <taxon>Spermatophyta</taxon>
        <taxon>Magnoliopsida</taxon>
        <taxon>eudicotyledons</taxon>
        <taxon>Gunneridae</taxon>
        <taxon>Pentapetalae</taxon>
        <taxon>rosids</taxon>
        <taxon>malvids</taxon>
        <taxon>Malvales</taxon>
        <taxon>Malvaceae</taxon>
        <taxon>Byttnerioideae</taxon>
        <taxon>Theobroma</taxon>
    </lineage>
</organism>
<dbReference type="OMA" id="ERTIQIM"/>
<evidence type="ECO:0000256" key="9">
    <source>
        <dbReference type="ARBA" id="ARBA00023125"/>
    </source>
</evidence>
<dbReference type="FunFam" id="3.30.70.270:FF:000063">
    <property type="entry name" value="Zinc knuckle domaincontaining protein"/>
    <property type="match status" value="1"/>
</dbReference>
<evidence type="ECO:0000259" key="12">
    <source>
        <dbReference type="Pfam" id="PF00078"/>
    </source>
</evidence>
<dbReference type="PANTHER" id="PTHR37984">
    <property type="entry name" value="PROTEIN CBG26694"/>
    <property type="match status" value="1"/>
</dbReference>
<dbReference type="InterPro" id="IPR000477">
    <property type="entry name" value="RT_dom"/>
</dbReference>
<dbReference type="InterPro" id="IPR050951">
    <property type="entry name" value="Retrovirus_Pol_polyprotein"/>
</dbReference>
<name>A0A061F9L8_THECC</name>
<evidence type="ECO:0000259" key="14">
    <source>
        <dbReference type="Pfam" id="PF17921"/>
    </source>
</evidence>
<evidence type="ECO:0000256" key="6">
    <source>
        <dbReference type="ARBA" id="ARBA00022908"/>
    </source>
</evidence>
<dbReference type="HOGENOM" id="CLU_000384_38_1_1"/>
<dbReference type="Pfam" id="PF17919">
    <property type="entry name" value="RT_RNaseH_2"/>
    <property type="match status" value="1"/>
</dbReference>
<dbReference type="Gene3D" id="3.30.420.10">
    <property type="entry name" value="Ribonuclease H-like superfamily/Ribonuclease H"/>
    <property type="match status" value="1"/>
</dbReference>
<dbReference type="InterPro" id="IPR056924">
    <property type="entry name" value="SH3_Tf2-1"/>
</dbReference>
<keyword evidence="7" id="KW-0695">RNA-directed DNA polymerase</keyword>
<dbReference type="CDD" id="cd01647">
    <property type="entry name" value="RT_LTR"/>
    <property type="match status" value="1"/>
</dbReference>
<keyword evidence="3" id="KW-0064">Aspartyl protease</keyword>
<keyword evidence="2" id="KW-0479">Metal-binding</keyword>
<evidence type="ECO:0000259" key="13">
    <source>
        <dbReference type="Pfam" id="PF17919"/>
    </source>
</evidence>
<dbReference type="InterPro" id="IPR041577">
    <property type="entry name" value="RT_RNaseH_2"/>
</dbReference>
<keyword evidence="11" id="KW-0511">Multifunctional enzyme</keyword>
<dbReference type="InterPro" id="IPR041588">
    <property type="entry name" value="Integrase_H2C2"/>
</dbReference>
<dbReference type="GO" id="GO:0003677">
    <property type="term" value="F:DNA binding"/>
    <property type="evidence" value="ECO:0007669"/>
    <property type="project" value="UniProtKB-KW"/>
</dbReference>
<sequence>MGDLIPLEIRDFDLILDMDWLSTHRAKGYPAYLAHVIDILREELKLENVPVVSEFPDVFPDELPRLLPDREFEFTIDLLLGTTSISIPPYRMAPTVLKELKVQLKELVDKGLIRPSMFPCGAPILFVKKKDGTLRLCIDYRQLNRMTIKNKYPLPRIDDLFDQLQGAIVFSKVDLRVFHPYLDKFVIVFIDDILVYSEDNDEHANHLRIVLQTLRERQLYAKFSKCEFWLQEVVFLGHVVSRSGIYVDSKKIKAILQWEQPKTVTKIHSFLRLAGYYQRFVQGFSLIPVPLTRLTHNGVKFEWDDVCENRFQELKNRLTSTPVLTLSVSGKGFVVYSDASKLGLGCVLMQDEKVIAYASRPLKKHEANYPTHDLELAVVVFVLKSGGITCMANVVADALSRKSSSSLAALQSCYFSALLEMKSLEVQLRNGEDGSLLASFIVRPSLLNQIKDIQRSDDELRKEIQKLIDEGVSEFRLREDNILMFRDRVCVPKGNQLRQAIMEEAHSSAYALHPESTKMYRTIRENYWWPGMKRDIAEFVAKCLVCQQVKAEHQRPVGTLQSLPVPEWKWEHTDGQSERTIQIMEDMLRACVMDFLGSWDRHLPLVEFAYNNSFQSSISMAPYEALYGKKCRTPLCWDEVGEKKLCSVELIELTNDKIKVIRERLKVAQDRQKSYADKRRKDLEFKIDDRVFLKVSPWKGVIRFAKRGKLNPRYIGPFRIIERIGPVAYRLELPPELDRIHNVFHVSMLKKYVPDPSHILEAPLIELHDDLKFEVQPVSILDRKDRVLRNKSISMVKVLWKSARMEEMTWEVEHQMRNQYPHLFVETGAKS</sequence>
<keyword evidence="8" id="KW-0808">Transferase</keyword>
<dbReference type="Pfam" id="PF17921">
    <property type="entry name" value="Integrase_H2C2"/>
    <property type="match status" value="1"/>
</dbReference>
<evidence type="ECO:0000259" key="15">
    <source>
        <dbReference type="Pfam" id="PF24626"/>
    </source>
</evidence>
<feature type="domain" description="Reverse transcriptase/retrotransposon-derived protein RNase H-like" evidence="13">
    <location>
        <begin position="303"/>
        <end position="384"/>
    </location>
</feature>
<dbReference type="GO" id="GO:0004190">
    <property type="term" value="F:aspartic-type endopeptidase activity"/>
    <property type="evidence" value="ECO:0007669"/>
    <property type="project" value="UniProtKB-KW"/>
</dbReference>
<dbReference type="SUPFAM" id="SSF56672">
    <property type="entry name" value="DNA/RNA polymerases"/>
    <property type="match status" value="1"/>
</dbReference>
<dbReference type="InterPro" id="IPR043502">
    <property type="entry name" value="DNA/RNA_pol_sf"/>
</dbReference>
<reference evidence="16 17" key="1">
    <citation type="journal article" date="2013" name="Genome Biol.">
        <title>The genome sequence of the most widely cultivated cacao type and its use to identify candidate genes regulating pod color.</title>
        <authorList>
            <person name="Motamayor J.C."/>
            <person name="Mockaitis K."/>
            <person name="Schmutz J."/>
            <person name="Haiminen N."/>
            <person name="Iii D.L."/>
            <person name="Cornejo O."/>
            <person name="Findley S.D."/>
            <person name="Zheng P."/>
            <person name="Utro F."/>
            <person name="Royaert S."/>
            <person name="Saski C."/>
            <person name="Jenkins J."/>
            <person name="Podicheti R."/>
            <person name="Zhao M."/>
            <person name="Scheffler B.E."/>
            <person name="Stack J.C."/>
            <person name="Feltus F.A."/>
            <person name="Mustiga G.M."/>
            <person name="Amores F."/>
            <person name="Phillips W."/>
            <person name="Marelli J.P."/>
            <person name="May G.D."/>
            <person name="Shapiro H."/>
            <person name="Ma J."/>
            <person name="Bustamante C.D."/>
            <person name="Schnell R.J."/>
            <person name="Main D."/>
            <person name="Gilbert D."/>
            <person name="Parida L."/>
            <person name="Kuhn D.N."/>
        </authorList>
    </citation>
    <scope>NUCLEOTIDE SEQUENCE [LARGE SCALE GENOMIC DNA]</scope>
    <source>
        <strain evidence="17">cv. Matina 1-6</strain>
    </source>
</reference>